<sequence length="179" mass="20711">MRMGLVRHFKVEHIPVRGWITGEQFNRWVAEYDAASIRLTPFTDHTEHWDYCISSDLPRAVHTARHIYSGDIALSEQLREIGVAAVKLSGLKLPAACWMVIGRLLWLAGHPSQPESRRETTQRIISVLDKLEAEPQGKNVLIITHGAFMKQLERELRRRSYSGQRMKHPRNGQLYVYEK</sequence>
<evidence type="ECO:0000313" key="1">
    <source>
        <dbReference type="EMBL" id="CAH1190490.1"/>
    </source>
</evidence>
<name>A0ABN8FTM3_9BACL</name>
<dbReference type="SUPFAM" id="SSF53254">
    <property type="entry name" value="Phosphoglycerate mutase-like"/>
    <property type="match status" value="1"/>
</dbReference>
<organism evidence="1 2">
    <name type="scientific">Paenibacillus auburnensis</name>
    <dbReference type="NCBI Taxonomy" id="2905649"/>
    <lineage>
        <taxon>Bacteria</taxon>
        <taxon>Bacillati</taxon>
        <taxon>Bacillota</taxon>
        <taxon>Bacilli</taxon>
        <taxon>Bacillales</taxon>
        <taxon>Paenibacillaceae</taxon>
        <taxon>Paenibacillus</taxon>
    </lineage>
</organism>
<dbReference type="Gene3D" id="3.40.50.1240">
    <property type="entry name" value="Phosphoglycerate mutase-like"/>
    <property type="match status" value="1"/>
</dbReference>
<proteinExistence type="predicted"/>
<gene>
    <name evidence="1" type="ORF">PAECIP111892_00212</name>
</gene>
<keyword evidence="2" id="KW-1185">Reference proteome</keyword>
<evidence type="ECO:0000313" key="2">
    <source>
        <dbReference type="Proteomes" id="UP000838324"/>
    </source>
</evidence>
<reference evidence="1" key="1">
    <citation type="submission" date="2022-01" db="EMBL/GenBank/DDBJ databases">
        <authorList>
            <person name="Criscuolo A."/>
        </authorList>
    </citation>
    <scope>NUCLEOTIDE SEQUENCE</scope>
    <source>
        <strain evidence="1">CIP111892</strain>
    </source>
</reference>
<dbReference type="Proteomes" id="UP000838324">
    <property type="component" value="Unassembled WGS sequence"/>
</dbReference>
<dbReference type="CDD" id="cd07067">
    <property type="entry name" value="HP_PGM_like"/>
    <property type="match status" value="1"/>
</dbReference>
<dbReference type="InterPro" id="IPR013078">
    <property type="entry name" value="His_Pase_superF_clade-1"/>
</dbReference>
<dbReference type="InterPro" id="IPR029033">
    <property type="entry name" value="His_PPase_superfam"/>
</dbReference>
<protein>
    <recommendedName>
        <fullName evidence="3">Phosphoglycerate mutase</fullName>
    </recommendedName>
</protein>
<dbReference type="EMBL" id="CAKMMG010000001">
    <property type="protein sequence ID" value="CAH1190490.1"/>
    <property type="molecule type" value="Genomic_DNA"/>
</dbReference>
<evidence type="ECO:0008006" key="3">
    <source>
        <dbReference type="Google" id="ProtNLM"/>
    </source>
</evidence>
<accession>A0ABN8FTM3</accession>
<dbReference type="Pfam" id="PF00300">
    <property type="entry name" value="His_Phos_1"/>
    <property type="match status" value="1"/>
</dbReference>
<dbReference type="RefSeq" id="WP_236328700.1">
    <property type="nucleotide sequence ID" value="NZ_CAKMMG010000001.1"/>
</dbReference>
<comment type="caution">
    <text evidence="1">The sequence shown here is derived from an EMBL/GenBank/DDBJ whole genome shotgun (WGS) entry which is preliminary data.</text>
</comment>